<dbReference type="InterPro" id="IPR035968">
    <property type="entry name" value="ATP_synth_F1_ATPase_gsu"/>
</dbReference>
<evidence type="ECO:0000256" key="6">
    <source>
        <dbReference type="ARBA" id="ARBA00023065"/>
    </source>
</evidence>
<reference evidence="10" key="1">
    <citation type="submission" date="2023-01" db="EMBL/GenBank/DDBJ databases">
        <title>Biogeochemical cycle of methane in antarctic sediments.</title>
        <authorList>
            <person name="Roldan D.M."/>
            <person name="Menes R.J."/>
        </authorList>
    </citation>
    <scope>NUCLEOTIDE SEQUENCE [LARGE SCALE GENOMIC DNA]</scope>
    <source>
        <strain evidence="10">K-2018 MAG008</strain>
    </source>
</reference>
<dbReference type="GO" id="GO:0045259">
    <property type="term" value="C:proton-transporting ATP synthase complex"/>
    <property type="evidence" value="ECO:0007669"/>
    <property type="project" value="UniProtKB-KW"/>
</dbReference>
<evidence type="ECO:0000256" key="1">
    <source>
        <dbReference type="ARBA" id="ARBA00003456"/>
    </source>
</evidence>
<dbReference type="Proteomes" id="UP001160519">
    <property type="component" value="Unassembled WGS sequence"/>
</dbReference>
<dbReference type="Pfam" id="PF00231">
    <property type="entry name" value="ATP-synt"/>
    <property type="match status" value="1"/>
</dbReference>
<keyword evidence="8" id="KW-0139">CF(1)</keyword>
<comment type="caution">
    <text evidence="10">The sequence shown here is derived from an EMBL/GenBank/DDBJ whole genome shotgun (WGS) entry which is preliminary data.</text>
</comment>
<evidence type="ECO:0000313" key="10">
    <source>
        <dbReference type="EMBL" id="MDI1230905.1"/>
    </source>
</evidence>
<dbReference type="InterPro" id="IPR000131">
    <property type="entry name" value="ATP_synth_F1_gsu"/>
</dbReference>
<comment type="similarity">
    <text evidence="3">Belongs to the ATPase gamma chain family.</text>
</comment>
<gene>
    <name evidence="10" type="ORF">PSU93_07150</name>
</gene>
<evidence type="ECO:0000313" key="11">
    <source>
        <dbReference type="Proteomes" id="UP001160519"/>
    </source>
</evidence>
<evidence type="ECO:0000256" key="3">
    <source>
        <dbReference type="ARBA" id="ARBA00007681"/>
    </source>
</evidence>
<evidence type="ECO:0000256" key="7">
    <source>
        <dbReference type="ARBA" id="ARBA00023136"/>
    </source>
</evidence>
<comment type="function">
    <text evidence="1">Produces ATP from ADP in the presence of a proton gradient across the membrane. The gamma chain is believed to be important in regulating ATPase activity and the flow of protons through the CF(0) complex.</text>
</comment>
<keyword evidence="7" id="KW-0472">Membrane</keyword>
<comment type="subcellular location">
    <subcellularLocation>
        <location evidence="2">Membrane</location>
        <topology evidence="2">Peripheral membrane protein</topology>
    </subcellularLocation>
</comment>
<evidence type="ECO:0000256" key="9">
    <source>
        <dbReference type="ARBA" id="ARBA00023310"/>
    </source>
</evidence>
<name>A0AA43TPK4_9GAMM</name>
<dbReference type="GO" id="GO:0046933">
    <property type="term" value="F:proton-transporting ATP synthase activity, rotational mechanism"/>
    <property type="evidence" value="ECO:0007669"/>
    <property type="project" value="InterPro"/>
</dbReference>
<dbReference type="SUPFAM" id="SSF52943">
    <property type="entry name" value="ATP synthase (F1-ATPase), gamma subunit"/>
    <property type="match status" value="1"/>
</dbReference>
<keyword evidence="6" id="KW-0406">Ion transport</keyword>
<organism evidence="10 11">
    <name type="scientific">Candidatus Methylobacter titanis</name>
    <dbReference type="NCBI Taxonomy" id="3053457"/>
    <lineage>
        <taxon>Bacteria</taxon>
        <taxon>Pseudomonadati</taxon>
        <taxon>Pseudomonadota</taxon>
        <taxon>Gammaproteobacteria</taxon>
        <taxon>Methylococcales</taxon>
        <taxon>Methylococcaceae</taxon>
        <taxon>Methylobacter</taxon>
    </lineage>
</organism>
<evidence type="ECO:0000256" key="8">
    <source>
        <dbReference type="ARBA" id="ARBA00023196"/>
    </source>
</evidence>
<protein>
    <submittedName>
        <fullName evidence="10">F0F1 ATP synthase subunit gamma</fullName>
    </submittedName>
</protein>
<sequence>MSLSRELQLHITQLKEIRSILNSMKNLAFMEIHKLQRFRTMQGQAVANIERAALDFLDFYPGLAEIDDNAAQLCILLGAERGFCGDFNESLIDAIANQAYTGVIAVGSRLCNRQEDIIHKVIATLEGANVAEEVPAIISRLIGTLNALHGKATTALQLTVVYHDTAASSISQRQVLPPLPQQNESTFHYRTPPVLNLEPGDFFADLVDHYLFAVLHEIFYISLVAENHSRLQHLEGAVNHLDDETVKLQRKSQIYRQEEITEEIEVILLNAENL</sequence>
<evidence type="ECO:0000256" key="4">
    <source>
        <dbReference type="ARBA" id="ARBA00022448"/>
    </source>
</evidence>
<keyword evidence="11" id="KW-1185">Reference proteome</keyword>
<dbReference type="Gene3D" id="3.40.1380.10">
    <property type="match status" value="1"/>
</dbReference>
<keyword evidence="4" id="KW-0813">Transport</keyword>
<keyword evidence="5" id="KW-0375">Hydrogen ion transport</keyword>
<dbReference type="EMBL" id="JAQSDF010000017">
    <property type="protein sequence ID" value="MDI1230905.1"/>
    <property type="molecule type" value="Genomic_DNA"/>
</dbReference>
<dbReference type="AlphaFoldDB" id="A0AA43TPK4"/>
<evidence type="ECO:0000256" key="5">
    <source>
        <dbReference type="ARBA" id="ARBA00022781"/>
    </source>
</evidence>
<evidence type="ECO:0000256" key="2">
    <source>
        <dbReference type="ARBA" id="ARBA00004170"/>
    </source>
</evidence>
<proteinExistence type="inferred from homology"/>
<accession>A0AA43TPK4</accession>
<dbReference type="Gene3D" id="1.10.287.80">
    <property type="entry name" value="ATP synthase, gamma subunit, helix hairpin domain"/>
    <property type="match status" value="1"/>
</dbReference>
<keyword evidence="9" id="KW-0066">ATP synthesis</keyword>